<dbReference type="HOGENOM" id="CLU_2306812_0_0_1"/>
<gene>
    <name evidence="1" type="ORF">NESG_01590</name>
</gene>
<proteinExistence type="predicted"/>
<dbReference type="OrthoDB" id="2187969at2759"/>
<evidence type="ECO:0008006" key="3">
    <source>
        <dbReference type="Google" id="ProtNLM"/>
    </source>
</evidence>
<sequence length="100" mass="11195">MLGVDASSKLFFTAIMGWEPITDMIEEGLAPEEIDVISASISDTLSEFGRINKTDSIVLDLEDFLHSVFEEYGVSVSDELLSELVELVMKIHNTKNKNRE</sequence>
<name>A0A086J0E4_NEMA1</name>
<dbReference type="GeneID" id="77676563"/>
<dbReference type="AlphaFoldDB" id="A0A086J0E4"/>
<protein>
    <recommendedName>
        <fullName evidence="3">Pre-rRNA-processing protein TSR2</fullName>
    </recommendedName>
</protein>
<reference evidence="1 2" key="1">
    <citation type="journal article" date="2014" name="Genome Announc.">
        <title>Genome Sequence of the Microsporidian Species Nematocida sp1 Strain ERTm6 (ATCC PRA-372).</title>
        <authorList>
            <person name="Bakowski M.A."/>
            <person name="Priest M."/>
            <person name="Young S."/>
            <person name="Cuomo C.A."/>
            <person name="Troemel E.R."/>
        </authorList>
    </citation>
    <scope>NUCLEOTIDE SEQUENCE [LARGE SCALE GENOMIC DNA]</scope>
    <source>
        <strain evidence="1 2">ERTm6</strain>
    </source>
</reference>
<evidence type="ECO:0000313" key="2">
    <source>
        <dbReference type="Proteomes" id="UP000054524"/>
    </source>
</evidence>
<accession>A0A086J0E4</accession>
<comment type="caution">
    <text evidence="1">The sequence shown here is derived from an EMBL/GenBank/DDBJ whole genome shotgun (WGS) entry which is preliminary data.</text>
</comment>
<dbReference type="EMBL" id="AKIJ01000004">
    <property type="protein sequence ID" value="KFG25612.1"/>
    <property type="molecule type" value="Genomic_DNA"/>
</dbReference>
<evidence type="ECO:0000313" key="1">
    <source>
        <dbReference type="EMBL" id="KFG25612.1"/>
    </source>
</evidence>
<organism evidence="1 2">
    <name type="scientific">Nematocida ausubeli (strain ATCC PRA-371 / ERTm2)</name>
    <name type="common">Nematode killer fungus</name>
    <dbReference type="NCBI Taxonomy" id="1913371"/>
    <lineage>
        <taxon>Eukaryota</taxon>
        <taxon>Fungi</taxon>
        <taxon>Fungi incertae sedis</taxon>
        <taxon>Microsporidia</taxon>
        <taxon>Nematocida</taxon>
    </lineage>
</organism>
<dbReference type="Proteomes" id="UP000054524">
    <property type="component" value="Unassembled WGS sequence"/>
</dbReference>
<dbReference type="RefSeq" id="XP_052904167.1">
    <property type="nucleotide sequence ID" value="XM_053049217.1"/>
</dbReference>
<keyword evidence="2" id="KW-1185">Reference proteome</keyword>